<comment type="similarity">
    <text evidence="2">Belongs to the amino acid/polyamine transporter 2 family.</text>
</comment>
<organism evidence="12 13">
    <name type="scientific">Polarella glacialis</name>
    <name type="common">Dinoflagellate</name>
    <dbReference type="NCBI Taxonomy" id="89957"/>
    <lineage>
        <taxon>Eukaryota</taxon>
        <taxon>Sar</taxon>
        <taxon>Alveolata</taxon>
        <taxon>Dinophyceae</taxon>
        <taxon>Suessiales</taxon>
        <taxon>Suessiaceae</taxon>
        <taxon>Polarella</taxon>
    </lineage>
</organism>
<feature type="region of interest" description="Disordered" evidence="9">
    <location>
        <begin position="1"/>
        <end position="84"/>
    </location>
</feature>
<dbReference type="GO" id="GO:0005774">
    <property type="term" value="C:vacuolar membrane"/>
    <property type="evidence" value="ECO:0007669"/>
    <property type="project" value="UniProtKB-SubCell"/>
</dbReference>
<dbReference type="PANTHER" id="PTHR22950:SF678">
    <property type="entry name" value="VACUOLAR AMINO ACID TRANSPORTER 5-RELATED"/>
    <property type="match status" value="1"/>
</dbReference>
<evidence type="ECO:0000256" key="3">
    <source>
        <dbReference type="ARBA" id="ARBA00022448"/>
    </source>
</evidence>
<evidence type="ECO:0000256" key="7">
    <source>
        <dbReference type="ARBA" id="ARBA00022989"/>
    </source>
</evidence>
<dbReference type="InterPro" id="IPR013057">
    <property type="entry name" value="AA_transpt_TM"/>
</dbReference>
<keyword evidence="3" id="KW-0813">Transport</keyword>
<dbReference type="EMBL" id="CAJNNV010016654">
    <property type="protein sequence ID" value="CAE8604590.1"/>
    <property type="molecule type" value="Genomic_DNA"/>
</dbReference>
<keyword evidence="7 10" id="KW-1133">Transmembrane helix</keyword>
<feature type="transmembrane region" description="Helical" evidence="10">
    <location>
        <begin position="209"/>
        <end position="232"/>
    </location>
</feature>
<feature type="non-terminal residue" evidence="12">
    <location>
        <position position="1"/>
    </location>
</feature>
<dbReference type="Proteomes" id="UP000654075">
    <property type="component" value="Unassembled WGS sequence"/>
</dbReference>
<evidence type="ECO:0000256" key="1">
    <source>
        <dbReference type="ARBA" id="ARBA00004128"/>
    </source>
</evidence>
<evidence type="ECO:0000313" key="13">
    <source>
        <dbReference type="Proteomes" id="UP000654075"/>
    </source>
</evidence>
<dbReference type="GO" id="GO:0015194">
    <property type="term" value="F:L-serine transmembrane transporter activity"/>
    <property type="evidence" value="ECO:0007669"/>
    <property type="project" value="TreeGrafter"/>
</dbReference>
<feature type="transmembrane region" description="Helical" evidence="10">
    <location>
        <begin position="244"/>
        <end position="267"/>
    </location>
</feature>
<comment type="caution">
    <text evidence="12">The sequence shown here is derived from an EMBL/GenBank/DDBJ whole genome shotgun (WGS) entry which is preliminary data.</text>
</comment>
<feature type="compositionally biased region" description="Gly residues" evidence="9">
    <location>
        <begin position="1"/>
        <end position="18"/>
    </location>
</feature>
<dbReference type="PANTHER" id="PTHR22950">
    <property type="entry name" value="AMINO ACID TRANSPORTER"/>
    <property type="match status" value="1"/>
</dbReference>
<reference evidence="12" key="1">
    <citation type="submission" date="2021-02" db="EMBL/GenBank/DDBJ databases">
        <authorList>
            <person name="Dougan E. K."/>
            <person name="Rhodes N."/>
            <person name="Thang M."/>
            <person name="Chan C."/>
        </authorList>
    </citation>
    <scope>NUCLEOTIDE SEQUENCE</scope>
</reference>
<feature type="domain" description="Amino acid transporter transmembrane" evidence="11">
    <location>
        <begin position="187"/>
        <end position="274"/>
    </location>
</feature>
<protein>
    <recommendedName>
        <fullName evidence="11">Amino acid transporter transmembrane domain-containing protein</fullName>
    </recommendedName>
</protein>
<name>A0A813ETV6_POLGL</name>
<evidence type="ECO:0000256" key="9">
    <source>
        <dbReference type="SAM" id="MobiDB-lite"/>
    </source>
</evidence>
<dbReference type="GO" id="GO:0005302">
    <property type="term" value="F:L-tyrosine transmembrane transporter activity"/>
    <property type="evidence" value="ECO:0007669"/>
    <property type="project" value="TreeGrafter"/>
</dbReference>
<gene>
    <name evidence="12" type="ORF">PGLA1383_LOCUS22742</name>
</gene>
<sequence length="326" mass="34619">MSGLGGKGGKGAPAGRGHGLLVAHFDPGAGQASQDSVKKKAKIKEGKQGDQPAASRMSDVNPAFARVFRGGPKRGESDLPVQEDEGLQEIPKAPDAEAAGNGGGVSWLTSLLGIKAEEPSSAVSELGWLGSLKASASGKPPRVKEELEQAEMEAPATSLLGKALPIPPFWRLASEEEMEEALRKQQGQQNIFTVCNEVREVSMRRLDRVLIAAYLFSGSAFAIAAFLGYMTYGDQVQPDVLQGYPRVFVVHITGLLFSMLAACSYPLQIHPARTSALSLWALAAGPAEPTGRGPLGETVPAGEGQETVRQRCYRSLRFNVLTLVLL</sequence>
<dbReference type="GO" id="GO:0061459">
    <property type="term" value="F:L-arginine transmembrane transporter activity"/>
    <property type="evidence" value="ECO:0007669"/>
    <property type="project" value="TreeGrafter"/>
</dbReference>
<dbReference type="Pfam" id="PF01490">
    <property type="entry name" value="Aa_trans"/>
    <property type="match status" value="1"/>
</dbReference>
<keyword evidence="13" id="KW-1185">Reference proteome</keyword>
<evidence type="ECO:0000256" key="4">
    <source>
        <dbReference type="ARBA" id="ARBA00022554"/>
    </source>
</evidence>
<evidence type="ECO:0000313" key="12">
    <source>
        <dbReference type="EMBL" id="CAE8604590.1"/>
    </source>
</evidence>
<keyword evidence="4" id="KW-0926">Vacuole</keyword>
<dbReference type="AlphaFoldDB" id="A0A813ETV6"/>
<keyword evidence="5 10" id="KW-0812">Transmembrane</keyword>
<dbReference type="GO" id="GO:0005313">
    <property type="term" value="F:L-glutamate transmembrane transporter activity"/>
    <property type="evidence" value="ECO:0007669"/>
    <property type="project" value="TreeGrafter"/>
</dbReference>
<evidence type="ECO:0000256" key="5">
    <source>
        <dbReference type="ARBA" id="ARBA00022692"/>
    </source>
</evidence>
<evidence type="ECO:0000256" key="10">
    <source>
        <dbReference type="SAM" id="Phobius"/>
    </source>
</evidence>
<accession>A0A813ETV6</accession>
<dbReference type="GO" id="GO:0005290">
    <property type="term" value="F:L-histidine transmembrane transporter activity"/>
    <property type="evidence" value="ECO:0007669"/>
    <property type="project" value="TreeGrafter"/>
</dbReference>
<evidence type="ECO:0000256" key="6">
    <source>
        <dbReference type="ARBA" id="ARBA00022970"/>
    </source>
</evidence>
<dbReference type="OrthoDB" id="438545at2759"/>
<evidence type="ECO:0000256" key="8">
    <source>
        <dbReference type="ARBA" id="ARBA00023136"/>
    </source>
</evidence>
<keyword evidence="8 10" id="KW-0472">Membrane</keyword>
<evidence type="ECO:0000259" key="11">
    <source>
        <dbReference type="Pfam" id="PF01490"/>
    </source>
</evidence>
<evidence type="ECO:0000256" key="2">
    <source>
        <dbReference type="ARBA" id="ARBA00008066"/>
    </source>
</evidence>
<keyword evidence="6" id="KW-0029">Amino-acid transport</keyword>
<dbReference type="GO" id="GO:0015189">
    <property type="term" value="F:L-lysine transmembrane transporter activity"/>
    <property type="evidence" value="ECO:0007669"/>
    <property type="project" value="TreeGrafter"/>
</dbReference>
<comment type="subcellular location">
    <subcellularLocation>
        <location evidence="1">Vacuole membrane</location>
        <topology evidence="1">Multi-pass membrane protein</topology>
    </subcellularLocation>
</comment>
<proteinExistence type="inferred from homology"/>